<dbReference type="InterPro" id="IPR029056">
    <property type="entry name" value="Ribokinase-like"/>
</dbReference>
<accession>A0A4P7NX91</accession>
<dbReference type="FunFam" id="3.40.1190.20:FF:000003">
    <property type="entry name" value="Phosphomethylpyrimidine kinase ThiD"/>
    <property type="match status" value="1"/>
</dbReference>
<dbReference type="PANTHER" id="PTHR20858">
    <property type="entry name" value="PHOSPHOMETHYLPYRIMIDINE KINASE"/>
    <property type="match status" value="1"/>
</dbReference>
<evidence type="ECO:0000256" key="1">
    <source>
        <dbReference type="ARBA" id="ARBA00004948"/>
    </source>
</evidence>
<keyword evidence="4" id="KW-0547">Nucleotide-binding</keyword>
<name>A0A4P7NX91_9GAMM</name>
<dbReference type="GO" id="GO:0008972">
    <property type="term" value="F:phosphomethylpyrimidine kinase activity"/>
    <property type="evidence" value="ECO:0007669"/>
    <property type="project" value="InterPro"/>
</dbReference>
<dbReference type="InterPro" id="IPR004399">
    <property type="entry name" value="HMP/HMP-P_kinase_dom"/>
</dbReference>
<keyword evidence="3 8" id="KW-0808">Transferase</keyword>
<dbReference type="RefSeq" id="WP_189636899.1">
    <property type="nucleotide sequence ID" value="NZ_CP032096.1"/>
</dbReference>
<keyword evidence="5 8" id="KW-0418">Kinase</keyword>
<keyword evidence="6" id="KW-0067">ATP-binding</keyword>
<dbReference type="GO" id="GO:0009229">
    <property type="term" value="P:thiamine diphosphate biosynthetic process"/>
    <property type="evidence" value="ECO:0007669"/>
    <property type="project" value="UniProtKB-UniPathway"/>
</dbReference>
<comment type="pathway">
    <text evidence="1">Cofactor biosynthesis; thiamine diphosphate biosynthesis.</text>
</comment>
<dbReference type="GO" id="GO:0005829">
    <property type="term" value="C:cytosol"/>
    <property type="evidence" value="ECO:0007669"/>
    <property type="project" value="TreeGrafter"/>
</dbReference>
<evidence type="ECO:0000259" key="7">
    <source>
        <dbReference type="Pfam" id="PF08543"/>
    </source>
</evidence>
<dbReference type="Proteomes" id="UP000296201">
    <property type="component" value="Chromosome"/>
</dbReference>
<evidence type="ECO:0000256" key="4">
    <source>
        <dbReference type="ARBA" id="ARBA00022741"/>
    </source>
</evidence>
<organism evidence="8 9">
    <name type="scientific">Hydrogenovibrio crunogenus</name>
    <dbReference type="NCBI Taxonomy" id="39765"/>
    <lineage>
        <taxon>Bacteria</taxon>
        <taxon>Pseudomonadati</taxon>
        <taxon>Pseudomonadota</taxon>
        <taxon>Gammaproteobacteria</taxon>
        <taxon>Thiotrichales</taxon>
        <taxon>Piscirickettsiaceae</taxon>
        <taxon>Hydrogenovibrio</taxon>
    </lineage>
</organism>
<dbReference type="EMBL" id="CP032096">
    <property type="protein sequence ID" value="QBZ82109.1"/>
    <property type="molecule type" value="Genomic_DNA"/>
</dbReference>
<evidence type="ECO:0000256" key="3">
    <source>
        <dbReference type="ARBA" id="ARBA00022679"/>
    </source>
</evidence>
<dbReference type="PANTHER" id="PTHR20858:SF17">
    <property type="entry name" value="HYDROXYMETHYLPYRIMIDINE_PHOSPHOMETHYLPYRIMIDINE KINASE THI20-RELATED"/>
    <property type="match status" value="1"/>
</dbReference>
<sequence length="282" mass="30297">MSNHTPTVLSIAGSDPYGGAGIQADLKSIHALGGYALTCITALTAQNSQGVAHVVATSAQTLSHQLDTLLQDIKVDAVKIGMLANAELINVVADKIAQYSLKNIVLDTVLISSSGHPLLEESAVDCLIERLFPIATIITPNLPEINHLLDKDFHNIEPKIDTIRDAFFKLGAQAVVAKGGHGSESDLATDVLLQPNYPPMPFSSPRIQTSHTHGTGCSFASAIATFLAQGQDLATAVQQAKHQMHQWFTQSESLQLQYQSNLGHRKEPLLHLDMITGQSNEQ</sequence>
<gene>
    <name evidence="8" type="primary">thiD</name>
    <name evidence="8" type="ORF">GHNINEIG_00133</name>
</gene>
<evidence type="ECO:0000256" key="2">
    <source>
        <dbReference type="ARBA" id="ARBA00012135"/>
    </source>
</evidence>
<evidence type="ECO:0000256" key="6">
    <source>
        <dbReference type="ARBA" id="ARBA00022840"/>
    </source>
</evidence>
<protein>
    <recommendedName>
        <fullName evidence="2">hydroxymethylpyrimidine kinase</fullName>
        <ecNumber evidence="2">2.7.1.49</ecNumber>
    </recommendedName>
</protein>
<evidence type="ECO:0000313" key="9">
    <source>
        <dbReference type="Proteomes" id="UP000296201"/>
    </source>
</evidence>
<dbReference type="AlphaFoldDB" id="A0A4P7NX91"/>
<dbReference type="Pfam" id="PF08543">
    <property type="entry name" value="Phos_pyr_kin"/>
    <property type="match status" value="1"/>
</dbReference>
<dbReference type="UniPathway" id="UPA00060">
    <property type="reaction ID" value="UER00138"/>
</dbReference>
<dbReference type="GO" id="GO:0005524">
    <property type="term" value="F:ATP binding"/>
    <property type="evidence" value="ECO:0007669"/>
    <property type="project" value="UniProtKB-KW"/>
</dbReference>
<dbReference type="CDD" id="cd01169">
    <property type="entry name" value="HMPP_kinase"/>
    <property type="match status" value="1"/>
</dbReference>
<feature type="domain" description="Pyridoxamine kinase/Phosphomethylpyrimidine kinase" evidence="7">
    <location>
        <begin position="15"/>
        <end position="251"/>
    </location>
</feature>
<evidence type="ECO:0000256" key="5">
    <source>
        <dbReference type="ARBA" id="ARBA00022777"/>
    </source>
</evidence>
<dbReference type="SUPFAM" id="SSF53613">
    <property type="entry name" value="Ribokinase-like"/>
    <property type="match status" value="1"/>
</dbReference>
<reference evidence="8 9" key="1">
    <citation type="submission" date="2018-08" db="EMBL/GenBank/DDBJ databases">
        <title>Horizontal acquisition of hydrogen conversion ability and other habitat adaptations in Hydrogenovibrio crunogenus strains.</title>
        <authorList>
            <person name="Gonnella G."/>
            <person name="Adam N."/>
            <person name="Perner M."/>
        </authorList>
    </citation>
    <scope>NUCLEOTIDE SEQUENCE [LARGE SCALE GENOMIC DNA]</scope>
    <source>
        <strain evidence="8 9">SP-41</strain>
    </source>
</reference>
<dbReference type="Gene3D" id="3.40.1190.20">
    <property type="match status" value="1"/>
</dbReference>
<keyword evidence="9" id="KW-1185">Reference proteome</keyword>
<dbReference type="GO" id="GO:0008902">
    <property type="term" value="F:hydroxymethylpyrimidine kinase activity"/>
    <property type="evidence" value="ECO:0007669"/>
    <property type="project" value="UniProtKB-EC"/>
</dbReference>
<dbReference type="EC" id="2.7.1.49" evidence="2"/>
<dbReference type="InterPro" id="IPR013749">
    <property type="entry name" value="PM/HMP-P_kinase-1"/>
</dbReference>
<proteinExistence type="predicted"/>
<evidence type="ECO:0000313" key="8">
    <source>
        <dbReference type="EMBL" id="QBZ82109.1"/>
    </source>
</evidence>
<dbReference type="GO" id="GO:0009228">
    <property type="term" value="P:thiamine biosynthetic process"/>
    <property type="evidence" value="ECO:0007669"/>
    <property type="project" value="InterPro"/>
</dbReference>
<dbReference type="NCBIfam" id="TIGR00097">
    <property type="entry name" value="HMP-P_kinase"/>
    <property type="match status" value="1"/>
</dbReference>